<reference evidence="2" key="1">
    <citation type="journal article" date="2021" name="Sci. Rep.">
        <title>Diploid genomic architecture of Nitzschia inconspicua, an elite biomass production diatom.</title>
        <authorList>
            <person name="Oliver A."/>
            <person name="Podell S."/>
            <person name="Pinowska A."/>
            <person name="Traller J.C."/>
            <person name="Smith S.R."/>
            <person name="McClure R."/>
            <person name="Beliaev A."/>
            <person name="Bohutskyi P."/>
            <person name="Hill E.A."/>
            <person name="Rabines A."/>
            <person name="Zheng H."/>
            <person name="Allen L.Z."/>
            <person name="Kuo A."/>
            <person name="Grigoriev I.V."/>
            <person name="Allen A.E."/>
            <person name="Hazlebeck D."/>
            <person name="Allen E.E."/>
        </authorList>
    </citation>
    <scope>NUCLEOTIDE SEQUENCE</scope>
    <source>
        <strain evidence="2">Hildebrandi</strain>
    </source>
</reference>
<accession>A0A9K3M2R7</accession>
<evidence type="ECO:0000313" key="2">
    <source>
        <dbReference type="EMBL" id="KAG7372255.1"/>
    </source>
</evidence>
<dbReference type="PANTHER" id="PTHR34365:SF7">
    <property type="entry name" value="GLYCINE-RICH DOMAIN-CONTAINING PROTEIN 1"/>
    <property type="match status" value="1"/>
</dbReference>
<feature type="domain" description="WWE" evidence="1">
    <location>
        <begin position="344"/>
        <end position="436"/>
    </location>
</feature>
<dbReference type="AlphaFoldDB" id="A0A9K3M2R7"/>
<evidence type="ECO:0000259" key="1">
    <source>
        <dbReference type="PROSITE" id="PS50918"/>
    </source>
</evidence>
<dbReference type="EMBL" id="JAGRRH010000003">
    <property type="protein sequence ID" value="KAG7372255.1"/>
    <property type="molecule type" value="Genomic_DNA"/>
</dbReference>
<dbReference type="PANTHER" id="PTHR34365">
    <property type="entry name" value="ENOLASE (DUF1399)"/>
    <property type="match status" value="1"/>
</dbReference>
<keyword evidence="3" id="KW-1185">Reference proteome</keyword>
<sequence length="671" mass="75993">MSTRSHLPMDHQFSSDLVVLAKYHIEFLRAIHEHGITLSRPSLESLRRYCDLWLPLVHANTNQDRYLIPPADIAWLWHCHRLAPFKYVSYCKARFNDIVLEANPPFAAHFALNNEVFCLDKEDDEIQDMVSWTLRVWNERYPEESFHWTEMPPTHNDPHMANVGMKQRFLDDFDLLSSTERQSSFLWQVSAPNFFDTNFLEEGLVNYHKFLFLKKMSPRDMIIVPTFQIDLFWHTHILSSMAGYYKDCMTIIGIPLHHDDGFDDRTEGGPLDTAYNATKDAWMALYGEDYRVEGGMYRGEPPSLYYSPEFVFESKQINAHYMQSSPHHPFNRFVGVQGASSTTTSAESINSNSMNVIWCWREISSQMNKHSRPEIFGHPKDCWICYSSRDNASLETAYQQYGTKHQVIIGNGKYKVDFSTMKQSNVKTGFEREVKRFVKKNTSSTEMTNAAKTSPTFGAAAATPIVATPYAQWTNPRGFTPDSEPAFIQHSVKSIEYGVIANPMKVGYIFGNDCCGLGYYHVTTKEAYNILDMRITARARKIEKDIAFAMCCDCSGGKNKTPYVIRKEKELQKLLQYQAIVKARAKAEYPVGEVNIPGKVNVMTRRGYRHSDYYASNGVWLFPLFFYECGGGCGAVGHRGGGCSSGACGGGEWRGGGIGGTGCAGGCTAVN</sequence>
<dbReference type="PROSITE" id="PS50918">
    <property type="entry name" value="WWE"/>
    <property type="match status" value="1"/>
</dbReference>
<dbReference type="OrthoDB" id="64309at2759"/>
<protein>
    <submittedName>
        <fullName evidence="2">Glycine-rich domain containing protein</fullName>
    </submittedName>
</protein>
<dbReference type="InterPro" id="IPR004170">
    <property type="entry name" value="WWE_dom"/>
</dbReference>
<dbReference type="Pfam" id="PF07173">
    <property type="entry name" value="GRDP-like"/>
    <property type="match status" value="1"/>
</dbReference>
<evidence type="ECO:0000313" key="3">
    <source>
        <dbReference type="Proteomes" id="UP000693970"/>
    </source>
</evidence>
<dbReference type="InterPro" id="IPR009836">
    <property type="entry name" value="GRDP-like"/>
</dbReference>
<comment type="caution">
    <text evidence="2">The sequence shown here is derived from an EMBL/GenBank/DDBJ whole genome shotgun (WGS) entry which is preliminary data.</text>
</comment>
<reference evidence="2" key="2">
    <citation type="submission" date="2021-04" db="EMBL/GenBank/DDBJ databases">
        <authorList>
            <person name="Podell S."/>
        </authorList>
    </citation>
    <scope>NUCLEOTIDE SEQUENCE</scope>
    <source>
        <strain evidence="2">Hildebrandi</strain>
    </source>
</reference>
<gene>
    <name evidence="2" type="ORF">IV203_018398</name>
</gene>
<dbReference type="Proteomes" id="UP000693970">
    <property type="component" value="Unassembled WGS sequence"/>
</dbReference>
<proteinExistence type="predicted"/>
<name>A0A9K3M2R7_9STRA</name>
<organism evidence="2 3">
    <name type="scientific">Nitzschia inconspicua</name>
    <dbReference type="NCBI Taxonomy" id="303405"/>
    <lineage>
        <taxon>Eukaryota</taxon>
        <taxon>Sar</taxon>
        <taxon>Stramenopiles</taxon>
        <taxon>Ochrophyta</taxon>
        <taxon>Bacillariophyta</taxon>
        <taxon>Bacillariophyceae</taxon>
        <taxon>Bacillariophycidae</taxon>
        <taxon>Bacillariales</taxon>
        <taxon>Bacillariaceae</taxon>
        <taxon>Nitzschia</taxon>
    </lineage>
</organism>
<dbReference type="Pfam" id="PF02825">
    <property type="entry name" value="WWE"/>
    <property type="match status" value="1"/>
</dbReference>